<dbReference type="InterPro" id="IPR010982">
    <property type="entry name" value="Lambda_DNA-bd_dom_sf"/>
</dbReference>
<dbReference type="Proteomes" id="UP001499843">
    <property type="component" value="Unassembled WGS sequence"/>
</dbReference>
<evidence type="ECO:0000313" key="2">
    <source>
        <dbReference type="EMBL" id="GAA2215795.1"/>
    </source>
</evidence>
<dbReference type="Gene3D" id="1.10.260.40">
    <property type="entry name" value="lambda repressor-like DNA-binding domains"/>
    <property type="match status" value="1"/>
</dbReference>
<dbReference type="CDD" id="cd00093">
    <property type="entry name" value="HTH_XRE"/>
    <property type="match status" value="1"/>
</dbReference>
<evidence type="ECO:0000259" key="1">
    <source>
        <dbReference type="PROSITE" id="PS50943"/>
    </source>
</evidence>
<name>A0ABN3D1V8_9ACTN</name>
<sequence>MAYSPTVRRKRLSSALRQFRETAGLDSKEVARRLGWQPSKVTRIERDEWRRPSINDVMDLLDVYGVTDDVKRQAMITLARESRRRGWWEEEFKDILGGALVGLEWEASEIQTFEALLIPGLLQTADYARAVFKGGRVMERGDIERLTGARLARQRLLDRDGSPSLWAVIDEAALRKRIGGAAVMRDQLHHLCSMAERQNIGIQVLQDAVGAHTSMTGGFTILDYQAPEDPSIVYVEVGAAGDLFLEKPEDVAHYRKSYSHLRASALSADASVAYIEDLAKHLK</sequence>
<organism evidence="2 3">
    <name type="scientific">Nonomuraea monospora</name>
    <dbReference type="NCBI Taxonomy" id="568818"/>
    <lineage>
        <taxon>Bacteria</taxon>
        <taxon>Bacillati</taxon>
        <taxon>Actinomycetota</taxon>
        <taxon>Actinomycetes</taxon>
        <taxon>Streptosporangiales</taxon>
        <taxon>Streptosporangiaceae</taxon>
        <taxon>Nonomuraea</taxon>
    </lineage>
</organism>
<accession>A0ABN3D1V8</accession>
<gene>
    <name evidence="2" type="ORF">GCM10009850_112630</name>
</gene>
<keyword evidence="3" id="KW-1185">Reference proteome</keyword>
<reference evidence="2 3" key="1">
    <citation type="journal article" date="2019" name="Int. J. Syst. Evol. Microbiol.">
        <title>The Global Catalogue of Microorganisms (GCM) 10K type strain sequencing project: providing services to taxonomists for standard genome sequencing and annotation.</title>
        <authorList>
            <consortium name="The Broad Institute Genomics Platform"/>
            <consortium name="The Broad Institute Genome Sequencing Center for Infectious Disease"/>
            <person name="Wu L."/>
            <person name="Ma J."/>
        </authorList>
    </citation>
    <scope>NUCLEOTIDE SEQUENCE [LARGE SCALE GENOMIC DNA]</scope>
    <source>
        <strain evidence="2 3">JCM 16114</strain>
    </source>
</reference>
<comment type="caution">
    <text evidence="2">The sequence shown here is derived from an EMBL/GenBank/DDBJ whole genome shotgun (WGS) entry which is preliminary data.</text>
</comment>
<dbReference type="EMBL" id="BAAAQX010000055">
    <property type="protein sequence ID" value="GAA2215795.1"/>
    <property type="molecule type" value="Genomic_DNA"/>
</dbReference>
<dbReference type="Pfam" id="PF19054">
    <property type="entry name" value="DUF5753"/>
    <property type="match status" value="1"/>
</dbReference>
<evidence type="ECO:0000313" key="3">
    <source>
        <dbReference type="Proteomes" id="UP001499843"/>
    </source>
</evidence>
<dbReference type="InterPro" id="IPR001387">
    <property type="entry name" value="Cro/C1-type_HTH"/>
</dbReference>
<dbReference type="SUPFAM" id="SSF47413">
    <property type="entry name" value="lambda repressor-like DNA-binding domains"/>
    <property type="match status" value="1"/>
</dbReference>
<dbReference type="Pfam" id="PF13560">
    <property type="entry name" value="HTH_31"/>
    <property type="match status" value="1"/>
</dbReference>
<protein>
    <submittedName>
        <fullName evidence="2">Helix-turn-helix transcriptional regulator</fullName>
    </submittedName>
</protein>
<dbReference type="InterPro" id="IPR043917">
    <property type="entry name" value="DUF5753"/>
</dbReference>
<proteinExistence type="predicted"/>
<dbReference type="SMART" id="SM00530">
    <property type="entry name" value="HTH_XRE"/>
    <property type="match status" value="1"/>
</dbReference>
<feature type="domain" description="HTH cro/C1-type" evidence="1">
    <location>
        <begin position="16"/>
        <end position="70"/>
    </location>
</feature>
<dbReference type="PROSITE" id="PS50943">
    <property type="entry name" value="HTH_CROC1"/>
    <property type="match status" value="1"/>
</dbReference>